<organism evidence="2 3">
    <name type="scientific">Aureobasidium melanogenum</name>
    <name type="common">Aureobasidium pullulans var. melanogenum</name>
    <dbReference type="NCBI Taxonomy" id="46634"/>
    <lineage>
        <taxon>Eukaryota</taxon>
        <taxon>Fungi</taxon>
        <taxon>Dikarya</taxon>
        <taxon>Ascomycota</taxon>
        <taxon>Pezizomycotina</taxon>
        <taxon>Dothideomycetes</taxon>
        <taxon>Dothideomycetidae</taxon>
        <taxon>Dothideales</taxon>
        <taxon>Saccotheciaceae</taxon>
        <taxon>Aureobasidium</taxon>
    </lineage>
</organism>
<comment type="caution">
    <text evidence="2">The sequence shown here is derived from an EMBL/GenBank/DDBJ whole genome shotgun (WGS) entry which is preliminary data.</text>
</comment>
<reference evidence="2" key="2">
    <citation type="submission" date="2021-08" db="EMBL/GenBank/DDBJ databases">
        <authorList>
            <person name="Gostincar C."/>
            <person name="Sun X."/>
            <person name="Song Z."/>
            <person name="Gunde-Cimerman N."/>
        </authorList>
    </citation>
    <scope>NUCLEOTIDE SEQUENCE</scope>
    <source>
        <strain evidence="2">EXF-9911</strain>
    </source>
</reference>
<evidence type="ECO:0000313" key="2">
    <source>
        <dbReference type="EMBL" id="KAG9685749.1"/>
    </source>
</evidence>
<feature type="compositionally biased region" description="Low complexity" evidence="1">
    <location>
        <begin position="266"/>
        <end position="291"/>
    </location>
</feature>
<evidence type="ECO:0000256" key="1">
    <source>
        <dbReference type="SAM" id="MobiDB-lite"/>
    </source>
</evidence>
<dbReference type="Proteomes" id="UP000779574">
    <property type="component" value="Unassembled WGS sequence"/>
</dbReference>
<reference evidence="2" key="1">
    <citation type="journal article" date="2021" name="J Fungi (Basel)">
        <title>Virulence traits and population genomics of the black yeast Aureobasidium melanogenum.</title>
        <authorList>
            <person name="Cernosa A."/>
            <person name="Sun X."/>
            <person name="Gostincar C."/>
            <person name="Fang C."/>
            <person name="Gunde-Cimerman N."/>
            <person name="Song Z."/>
        </authorList>
    </citation>
    <scope>NUCLEOTIDE SEQUENCE</scope>
    <source>
        <strain evidence="2">EXF-9911</strain>
    </source>
</reference>
<evidence type="ECO:0000313" key="3">
    <source>
        <dbReference type="Proteomes" id="UP000779574"/>
    </source>
</evidence>
<feature type="region of interest" description="Disordered" evidence="1">
    <location>
        <begin position="150"/>
        <end position="177"/>
    </location>
</feature>
<feature type="non-terminal residue" evidence="2">
    <location>
        <position position="1"/>
    </location>
</feature>
<feature type="compositionally biased region" description="Polar residues" evidence="1">
    <location>
        <begin position="153"/>
        <end position="164"/>
    </location>
</feature>
<gene>
    <name evidence="2" type="ORF">KCU76_g11497</name>
</gene>
<dbReference type="EMBL" id="JAHFXF010000554">
    <property type="protein sequence ID" value="KAG9685749.1"/>
    <property type="molecule type" value="Genomic_DNA"/>
</dbReference>
<name>A0A9P8EAJ2_AURME</name>
<dbReference type="OrthoDB" id="3942761at2759"/>
<feature type="region of interest" description="Disordered" evidence="1">
    <location>
        <begin position="236"/>
        <end position="371"/>
    </location>
</feature>
<protein>
    <submittedName>
        <fullName evidence="2">Uncharacterized protein</fullName>
    </submittedName>
</protein>
<sequence>MSTTRGSPDTTRARVHIVLATCVEDVDEMENHYNKAQRLWTLINARCSVGENLRFDQRLREARAQLDAVVEAIEDERNDETEQSNSTNASTELTMSAIAVVESVPAPDFTSISSHHSSNAGSEATSQSSMNAIAVAKSVMSLRPSEFVPAVRPTSTFSARSSSQDDTEPDMLLRPLSPPRQVRSVMTGSRLFGPIASPGHRELPGHVGMSPASILKLVWDSNRTIRGRTVVKLSRTLPSRLSKRRASSTSETASENTLKGAPQRFPSSLSKRPPTSPSKTLPSSPSKSPTPARDTEQYSRSMLEPTSPTPARRDKEQYFKSMFEPPSPCTSVAGSKERNGDPDRRNLSPPKLKLPKGSGRQGTYRIMQGHV</sequence>
<feature type="compositionally biased region" description="Basic and acidic residues" evidence="1">
    <location>
        <begin position="335"/>
        <end position="346"/>
    </location>
</feature>
<dbReference type="AlphaFoldDB" id="A0A9P8EAJ2"/>
<accession>A0A9P8EAJ2</accession>
<proteinExistence type="predicted"/>